<evidence type="ECO:0000256" key="1">
    <source>
        <dbReference type="SAM" id="MobiDB-lite"/>
    </source>
</evidence>
<dbReference type="Proteomes" id="UP001631993">
    <property type="component" value="Unassembled WGS sequence"/>
</dbReference>
<sequence>MSLLDHLIDESIPQRPTPAPATPPTHRYWTTTEQDQHWQDLCKAVGTPGKPRPSHTAA</sequence>
<evidence type="ECO:0000313" key="3">
    <source>
        <dbReference type="Proteomes" id="UP001631993"/>
    </source>
</evidence>
<dbReference type="RefSeq" id="WP_369279756.1">
    <property type="nucleotide sequence ID" value="NZ_JBJVND010000008.1"/>
</dbReference>
<gene>
    <name evidence="2" type="ORF">ACKI1S_27330</name>
</gene>
<name>A0ABW9IMW0_STRGJ</name>
<protein>
    <recommendedName>
        <fullName evidence="4">Transposase</fullName>
    </recommendedName>
</protein>
<evidence type="ECO:0008006" key="4">
    <source>
        <dbReference type="Google" id="ProtNLM"/>
    </source>
</evidence>
<proteinExistence type="predicted"/>
<evidence type="ECO:0000313" key="2">
    <source>
        <dbReference type="EMBL" id="MFM9649848.1"/>
    </source>
</evidence>
<accession>A0ABW9IMW0</accession>
<keyword evidence="3" id="KW-1185">Reference proteome</keyword>
<organism evidence="2 3">
    <name type="scientific">Streptomyces galilaeus</name>
    <dbReference type="NCBI Taxonomy" id="33899"/>
    <lineage>
        <taxon>Bacteria</taxon>
        <taxon>Bacillati</taxon>
        <taxon>Actinomycetota</taxon>
        <taxon>Actinomycetes</taxon>
        <taxon>Kitasatosporales</taxon>
        <taxon>Streptomycetaceae</taxon>
        <taxon>Streptomyces</taxon>
    </lineage>
</organism>
<reference evidence="2 3" key="1">
    <citation type="submission" date="2024-12" db="EMBL/GenBank/DDBJ databases">
        <title>Forecasting of Potato common scab and diversities of Pathogenic streptomyces spp. in china.</title>
        <authorList>
            <person name="Handique U."/>
            <person name="Wu J."/>
        </authorList>
    </citation>
    <scope>NUCLEOTIDE SEQUENCE [LARGE SCALE GENOMIC DNA]</scope>
    <source>
        <strain evidence="2 3">ZRIMU1585</strain>
    </source>
</reference>
<feature type="region of interest" description="Disordered" evidence="1">
    <location>
        <begin position="1"/>
        <end position="35"/>
    </location>
</feature>
<dbReference type="EMBL" id="JBJVNE010000014">
    <property type="protein sequence ID" value="MFM9649848.1"/>
    <property type="molecule type" value="Genomic_DNA"/>
</dbReference>
<comment type="caution">
    <text evidence="2">The sequence shown here is derived from an EMBL/GenBank/DDBJ whole genome shotgun (WGS) entry which is preliminary data.</text>
</comment>